<dbReference type="GO" id="GO:0016705">
    <property type="term" value="F:oxidoreductase activity, acting on paired donors, with incorporation or reduction of molecular oxygen"/>
    <property type="evidence" value="ECO:0007669"/>
    <property type="project" value="InterPro"/>
</dbReference>
<evidence type="ECO:0000256" key="1">
    <source>
        <dbReference type="ARBA" id="ARBA00022679"/>
    </source>
</evidence>
<dbReference type="Gene3D" id="3.40.47.10">
    <property type="match status" value="1"/>
</dbReference>
<dbReference type="Proteomes" id="UP000504636">
    <property type="component" value="Unplaced"/>
</dbReference>
<evidence type="ECO:0000313" key="7">
    <source>
        <dbReference type="RefSeq" id="XP_033574308.1"/>
    </source>
</evidence>
<keyword evidence="2" id="KW-0560">Oxidoreductase</keyword>
<sequence length="645" mass="70256">MLANRIGWFFGLTGPSVNLDSACSSSMMAMDFACQALSSGDASMALVGGSNNGLPEAKPASIVFLPPCPRTNPPVAMPALPTTNLATAPAEPVVRANKIGVPAEGPNADWLLTGAINPACVIGRLETFFQSLLLVITSDDYEPDELELVPVYTQRNGILKNPPGRPCKVIKPAPAAPGLHYKHAWLRAYEPASPRYSLLHKDSTPEATEANLAPPRLTPKALYEHFYHTDSNASRILAIAIGRLHSGGDGSVSSATIESDAVDSPASNDVPINPTPAYRKKRKANLCLCWFFHGTTKSDLHSGLDADPSTPSPRLPPPPREPSLALTLPGSVEGSDFLCIPSVGASASVQNPLLSSIYAETLRLHVKSYFVASSPHADVALDRWWLPEGEIALVNSSISHMDERFWKETAPLIFAMLEVKDCHDYKGFINILQTIGTQNHKNSFRLEHTILSNSHDGPSGHHQDSRPVLHHLRLAQRRRLSKIHVLMDKVEKELNIERTAIAVGSSTSRGSSSWSEESDEDESDNNGSLASESDDDDVRAPVLHDEMSDDDTDPDKDLGEVDTLLDDLEDRMADDLGFESDDSRFDDDDPEANLKYSEGGGFVEVEDSEDDFADSEPSAILRRCYKRMFQRRRSGSQRFVFGGGG</sequence>
<feature type="region of interest" description="Disordered" evidence="3">
    <location>
        <begin position="250"/>
        <end position="275"/>
    </location>
</feature>
<dbReference type="PANTHER" id="PTHR43775">
    <property type="entry name" value="FATTY ACID SYNTHASE"/>
    <property type="match status" value="1"/>
</dbReference>
<evidence type="ECO:0000259" key="4">
    <source>
        <dbReference type="Pfam" id="PF00109"/>
    </source>
</evidence>
<dbReference type="PANTHER" id="PTHR43775:SF29">
    <property type="entry name" value="ASPERFURANONE POLYKETIDE SYNTHASE AFOG-RELATED"/>
    <property type="match status" value="1"/>
</dbReference>
<keyword evidence="6" id="KW-1185">Reference proteome</keyword>
<dbReference type="RefSeq" id="XP_033574308.1">
    <property type="nucleotide sequence ID" value="XM_033723728.1"/>
</dbReference>
<proteinExistence type="predicted"/>
<dbReference type="SUPFAM" id="SSF48264">
    <property type="entry name" value="Cytochrome P450"/>
    <property type="match status" value="1"/>
</dbReference>
<dbReference type="EMBL" id="MU003705">
    <property type="protein sequence ID" value="KAF2807344.1"/>
    <property type="molecule type" value="Genomic_DNA"/>
</dbReference>
<accession>A0A6A6YH63</accession>
<feature type="region of interest" description="Disordered" evidence="3">
    <location>
        <begin position="301"/>
        <end position="324"/>
    </location>
</feature>
<reference evidence="5 7" key="1">
    <citation type="journal article" date="2020" name="Stud. Mycol.">
        <title>101 Dothideomycetes genomes: a test case for predicting lifestyles and emergence of pathogens.</title>
        <authorList>
            <person name="Haridas S."/>
            <person name="Albert R."/>
            <person name="Binder M."/>
            <person name="Bloem J."/>
            <person name="Labutti K."/>
            <person name="Salamov A."/>
            <person name="Andreopoulos B."/>
            <person name="Baker S."/>
            <person name="Barry K."/>
            <person name="Bills G."/>
            <person name="Bluhm B."/>
            <person name="Cannon C."/>
            <person name="Castanera R."/>
            <person name="Culley D."/>
            <person name="Daum C."/>
            <person name="Ezra D."/>
            <person name="Gonzalez J."/>
            <person name="Henrissat B."/>
            <person name="Kuo A."/>
            <person name="Liang C."/>
            <person name="Lipzen A."/>
            <person name="Lutzoni F."/>
            <person name="Magnuson J."/>
            <person name="Mondo S."/>
            <person name="Nolan M."/>
            <person name="Ohm R."/>
            <person name="Pangilinan J."/>
            <person name="Park H.-J."/>
            <person name="Ramirez L."/>
            <person name="Alfaro M."/>
            <person name="Sun H."/>
            <person name="Tritt A."/>
            <person name="Yoshinaga Y."/>
            <person name="Zwiers L.-H."/>
            <person name="Turgeon B."/>
            <person name="Goodwin S."/>
            <person name="Spatafora J."/>
            <person name="Crous P."/>
            <person name="Grigoriev I."/>
        </authorList>
    </citation>
    <scope>NUCLEOTIDE SEQUENCE</scope>
    <source>
        <strain evidence="5 7">CBS 304.34</strain>
    </source>
</reference>
<feature type="domain" description="Beta-ketoacyl synthase-like N-terminal" evidence="4">
    <location>
        <begin position="1"/>
        <end position="52"/>
    </location>
</feature>
<dbReference type="GO" id="GO:0005506">
    <property type="term" value="F:iron ion binding"/>
    <property type="evidence" value="ECO:0007669"/>
    <property type="project" value="InterPro"/>
</dbReference>
<dbReference type="InterPro" id="IPR050091">
    <property type="entry name" value="PKS_NRPS_Biosynth_Enz"/>
</dbReference>
<keyword evidence="1" id="KW-0808">Transferase</keyword>
<dbReference type="SUPFAM" id="SSF53901">
    <property type="entry name" value="Thiolase-like"/>
    <property type="match status" value="1"/>
</dbReference>
<reference evidence="7" key="3">
    <citation type="submission" date="2025-04" db="UniProtKB">
        <authorList>
            <consortium name="RefSeq"/>
        </authorList>
    </citation>
    <scope>IDENTIFICATION</scope>
    <source>
        <strain evidence="7">CBS 304.34</strain>
    </source>
</reference>
<evidence type="ECO:0000256" key="2">
    <source>
        <dbReference type="ARBA" id="ARBA00023002"/>
    </source>
</evidence>
<dbReference type="GO" id="GO:0044550">
    <property type="term" value="P:secondary metabolite biosynthetic process"/>
    <property type="evidence" value="ECO:0007669"/>
    <property type="project" value="TreeGrafter"/>
</dbReference>
<dbReference type="Pfam" id="PF00109">
    <property type="entry name" value="ketoacyl-synt"/>
    <property type="match status" value="1"/>
</dbReference>
<dbReference type="PROSITE" id="PS00606">
    <property type="entry name" value="KS3_1"/>
    <property type="match status" value="1"/>
</dbReference>
<dbReference type="InterPro" id="IPR016039">
    <property type="entry name" value="Thiolase-like"/>
</dbReference>
<dbReference type="OrthoDB" id="329835at2759"/>
<dbReference type="InterPro" id="IPR036396">
    <property type="entry name" value="Cyt_P450_sf"/>
</dbReference>
<evidence type="ECO:0000313" key="5">
    <source>
        <dbReference type="EMBL" id="KAF2807344.1"/>
    </source>
</evidence>
<name>A0A6A6YH63_9PEZI</name>
<feature type="compositionally biased region" description="Low complexity" evidence="3">
    <location>
        <begin position="505"/>
        <end position="515"/>
    </location>
</feature>
<dbReference type="GO" id="GO:0004312">
    <property type="term" value="F:fatty acid synthase activity"/>
    <property type="evidence" value="ECO:0007669"/>
    <property type="project" value="TreeGrafter"/>
</dbReference>
<evidence type="ECO:0000256" key="3">
    <source>
        <dbReference type="SAM" id="MobiDB-lite"/>
    </source>
</evidence>
<dbReference type="InterPro" id="IPR018201">
    <property type="entry name" value="Ketoacyl_synth_AS"/>
</dbReference>
<dbReference type="GO" id="GO:0004497">
    <property type="term" value="F:monooxygenase activity"/>
    <property type="evidence" value="ECO:0007669"/>
    <property type="project" value="InterPro"/>
</dbReference>
<dbReference type="GO" id="GO:0020037">
    <property type="term" value="F:heme binding"/>
    <property type="evidence" value="ECO:0007669"/>
    <property type="project" value="InterPro"/>
</dbReference>
<protein>
    <recommendedName>
        <fullName evidence="4">Beta-ketoacyl synthase-like N-terminal domain-containing protein</fullName>
    </recommendedName>
</protein>
<dbReference type="InterPro" id="IPR014030">
    <property type="entry name" value="Ketoacyl_synth_N"/>
</dbReference>
<organism evidence="5">
    <name type="scientific">Mytilinidion resinicola</name>
    <dbReference type="NCBI Taxonomy" id="574789"/>
    <lineage>
        <taxon>Eukaryota</taxon>
        <taxon>Fungi</taxon>
        <taxon>Dikarya</taxon>
        <taxon>Ascomycota</taxon>
        <taxon>Pezizomycotina</taxon>
        <taxon>Dothideomycetes</taxon>
        <taxon>Pleosporomycetidae</taxon>
        <taxon>Mytilinidiales</taxon>
        <taxon>Mytilinidiaceae</taxon>
        <taxon>Mytilinidion</taxon>
    </lineage>
</organism>
<dbReference type="GO" id="GO:0004315">
    <property type="term" value="F:3-oxoacyl-[acyl-carrier-protein] synthase activity"/>
    <property type="evidence" value="ECO:0007669"/>
    <property type="project" value="InterPro"/>
</dbReference>
<dbReference type="Gene3D" id="1.10.630.10">
    <property type="entry name" value="Cytochrome P450"/>
    <property type="match status" value="1"/>
</dbReference>
<dbReference type="GO" id="GO:0006633">
    <property type="term" value="P:fatty acid biosynthetic process"/>
    <property type="evidence" value="ECO:0007669"/>
    <property type="project" value="InterPro"/>
</dbReference>
<gene>
    <name evidence="5 7" type="ORF">BDZ99DRAFT_500567</name>
</gene>
<feature type="compositionally biased region" description="Pro residues" evidence="3">
    <location>
        <begin position="310"/>
        <end position="321"/>
    </location>
</feature>
<dbReference type="GeneID" id="54464621"/>
<feature type="region of interest" description="Disordered" evidence="3">
    <location>
        <begin position="505"/>
        <end position="539"/>
    </location>
</feature>
<dbReference type="AlphaFoldDB" id="A0A6A6YH63"/>
<evidence type="ECO:0000313" key="6">
    <source>
        <dbReference type="Proteomes" id="UP000504636"/>
    </source>
</evidence>
<reference evidence="7" key="2">
    <citation type="submission" date="2020-04" db="EMBL/GenBank/DDBJ databases">
        <authorList>
            <consortium name="NCBI Genome Project"/>
        </authorList>
    </citation>
    <scope>NUCLEOTIDE SEQUENCE</scope>
    <source>
        <strain evidence="7">CBS 304.34</strain>
    </source>
</reference>